<dbReference type="OrthoDB" id="7066706at2"/>
<dbReference type="Proteomes" id="UP000255417">
    <property type="component" value="Unassembled WGS sequence"/>
</dbReference>
<evidence type="ECO:0000313" key="2">
    <source>
        <dbReference type="Proteomes" id="UP000255417"/>
    </source>
</evidence>
<sequence>MLLLDNESSTLSSVRKIIIISDDDGVQKEVSQLLRSRGLENIGNIKRSLHCETIALDPEDTLGAIIDIKDEENIQDIVECVNAIVPQQMWCCLIGNSDSISLAQELLNKSILYFHRASQLNLMMERILSSSISIPRTRHTVKVCVLGCKGGIGASFISAQIANQIANQKKVPVLLAQGDNGSQDLDLLFDKKLQGDIVEYDNNLDLFSGDIDVLSPEEKEKYNFIIYDQPIFNIHKDNFSKFFEYSNSFVLVVGRHVSSLRVAKQFLDQCQREQSATGKPIRTFVCISDCKLEHSSQMARADVESLLGCPVDAVVPFLKKTTAKNVLEVKLSKAHTKILNMLTMKIIGVLSRQTSKEKTSLFKRIMQTILSN</sequence>
<evidence type="ECO:0000313" key="1">
    <source>
        <dbReference type="EMBL" id="SUB58804.1"/>
    </source>
</evidence>
<reference evidence="1 2" key="1">
    <citation type="submission" date="2018-06" db="EMBL/GenBank/DDBJ databases">
        <authorList>
            <consortium name="Pathogen Informatics"/>
            <person name="Doyle S."/>
        </authorList>
    </citation>
    <scope>NUCLEOTIDE SEQUENCE [LARGE SCALE GENOMIC DNA]</scope>
    <source>
        <strain evidence="1 2">NCTC12872</strain>
    </source>
</reference>
<dbReference type="Gene3D" id="3.40.50.300">
    <property type="entry name" value="P-loop containing nucleotide triphosphate hydrolases"/>
    <property type="match status" value="1"/>
</dbReference>
<dbReference type="InterPro" id="IPR027417">
    <property type="entry name" value="P-loop_NTPase"/>
</dbReference>
<organism evidence="1 2">
    <name type="scientific">Phocoenobacter uteri</name>
    <dbReference type="NCBI Taxonomy" id="146806"/>
    <lineage>
        <taxon>Bacteria</taxon>
        <taxon>Pseudomonadati</taxon>
        <taxon>Pseudomonadota</taxon>
        <taxon>Gammaproteobacteria</taxon>
        <taxon>Pasteurellales</taxon>
        <taxon>Pasteurellaceae</taxon>
        <taxon>Phocoenobacter</taxon>
    </lineage>
</organism>
<dbReference type="SUPFAM" id="SSF52540">
    <property type="entry name" value="P-loop containing nucleoside triphosphate hydrolases"/>
    <property type="match status" value="1"/>
</dbReference>
<gene>
    <name evidence="1" type="ORF">NCTC12872_00772</name>
</gene>
<dbReference type="AlphaFoldDB" id="A0A379C957"/>
<proteinExistence type="predicted"/>
<name>A0A379C957_9PAST</name>
<protein>
    <submittedName>
        <fullName evidence="1">Flp pilus assembly protein, ATPase CpaE</fullName>
    </submittedName>
</protein>
<dbReference type="RefSeq" id="WP_115315314.1">
    <property type="nucleotide sequence ID" value="NZ_LWIF01000001.1"/>
</dbReference>
<dbReference type="EMBL" id="UGTA01000001">
    <property type="protein sequence ID" value="SUB58804.1"/>
    <property type="molecule type" value="Genomic_DNA"/>
</dbReference>
<accession>A0A379C957</accession>
<keyword evidence="2" id="KW-1185">Reference proteome</keyword>